<dbReference type="PANTHER" id="PTHR46969:SF1">
    <property type="entry name" value="BIFUNCTIONAL PROTEIN HLDE"/>
    <property type="match status" value="1"/>
</dbReference>
<comment type="function">
    <text evidence="1">Catalyzes the phosphorylation of D-glycero-D-manno-heptose 7-phosphate at the C-1 position to selectively form D-glycero-beta-D-manno-heptose-1,7-bisphosphate.</text>
</comment>
<dbReference type="Gene3D" id="3.40.1190.20">
    <property type="match status" value="1"/>
</dbReference>
<dbReference type="EMBL" id="FPHJ01000014">
    <property type="protein sequence ID" value="SFV54935.1"/>
    <property type="molecule type" value="Genomic_DNA"/>
</dbReference>
<dbReference type="NCBIfam" id="TIGR00125">
    <property type="entry name" value="cyt_tran_rel"/>
    <property type="match status" value="1"/>
</dbReference>
<keyword evidence="10" id="KW-0511">Multifunctional enzyme</keyword>
<evidence type="ECO:0000256" key="3">
    <source>
        <dbReference type="ARBA" id="ARBA00004713"/>
    </source>
</evidence>
<dbReference type="PROSITE" id="PS00584">
    <property type="entry name" value="PFKB_KINASES_2"/>
    <property type="match status" value="1"/>
</dbReference>
<evidence type="ECO:0000256" key="7">
    <source>
        <dbReference type="ARBA" id="ARBA00022741"/>
    </source>
</evidence>
<dbReference type="EC" id="2.7.7.70" evidence="4"/>
<dbReference type="NCBIfam" id="TIGR02198">
    <property type="entry name" value="rfaE_dom_I"/>
    <property type="match status" value="1"/>
</dbReference>
<dbReference type="GO" id="GO:0033786">
    <property type="term" value="F:heptose-1-phosphate adenylyltransferase activity"/>
    <property type="evidence" value="ECO:0007669"/>
    <property type="project" value="TreeGrafter"/>
</dbReference>
<dbReference type="AlphaFoldDB" id="A0A1W1BN98"/>
<dbReference type="GO" id="GO:0005829">
    <property type="term" value="C:cytosol"/>
    <property type="evidence" value="ECO:0007669"/>
    <property type="project" value="TreeGrafter"/>
</dbReference>
<keyword evidence="6" id="KW-0548">Nucleotidyltransferase</keyword>
<keyword evidence="8 15" id="KW-0418">Kinase</keyword>
<evidence type="ECO:0000259" key="13">
    <source>
        <dbReference type="Pfam" id="PF00294"/>
    </source>
</evidence>
<dbReference type="Gene3D" id="3.40.50.620">
    <property type="entry name" value="HUPs"/>
    <property type="match status" value="1"/>
</dbReference>
<name>A0A1W1BN98_9ZZZZ</name>
<evidence type="ECO:0000256" key="6">
    <source>
        <dbReference type="ARBA" id="ARBA00022695"/>
    </source>
</evidence>
<dbReference type="InterPro" id="IPR002173">
    <property type="entry name" value="Carboh/pur_kinase_PfkB_CS"/>
</dbReference>
<dbReference type="GO" id="GO:0009244">
    <property type="term" value="P:lipopolysaccharide core region biosynthetic process"/>
    <property type="evidence" value="ECO:0007669"/>
    <property type="project" value="UniProtKB-UniPathway"/>
</dbReference>
<comment type="catalytic activity">
    <reaction evidence="12">
        <text>D-glycero-beta-D-manno-heptose 1-phosphate + ATP + H(+) = ADP-D-glycero-beta-D-manno-heptose + diphosphate</text>
        <dbReference type="Rhea" id="RHEA:27465"/>
        <dbReference type="ChEBI" id="CHEBI:15378"/>
        <dbReference type="ChEBI" id="CHEBI:30616"/>
        <dbReference type="ChEBI" id="CHEBI:33019"/>
        <dbReference type="ChEBI" id="CHEBI:59967"/>
        <dbReference type="ChEBI" id="CHEBI:61593"/>
        <dbReference type="EC" id="2.7.7.70"/>
    </reaction>
</comment>
<evidence type="ECO:0000256" key="12">
    <source>
        <dbReference type="ARBA" id="ARBA00047428"/>
    </source>
</evidence>
<keyword evidence="7" id="KW-0547">Nucleotide-binding</keyword>
<dbReference type="GO" id="GO:0005524">
    <property type="term" value="F:ATP binding"/>
    <property type="evidence" value="ECO:0007669"/>
    <property type="project" value="UniProtKB-KW"/>
</dbReference>
<evidence type="ECO:0000256" key="2">
    <source>
        <dbReference type="ARBA" id="ARBA00003753"/>
    </source>
</evidence>
<comment type="function">
    <text evidence="2">Catalyzes the ADP transfer from ATP to D-glycero-beta-D-manno-heptose 1-phosphate, yielding ADP-D-glycero-beta-D-manno-heptose.</text>
</comment>
<evidence type="ECO:0000256" key="9">
    <source>
        <dbReference type="ARBA" id="ARBA00022840"/>
    </source>
</evidence>
<keyword evidence="9" id="KW-0067">ATP-binding</keyword>
<dbReference type="Pfam" id="PF01467">
    <property type="entry name" value="CTP_transf_like"/>
    <property type="match status" value="1"/>
</dbReference>
<evidence type="ECO:0000313" key="15">
    <source>
        <dbReference type="EMBL" id="SFV54935.1"/>
    </source>
</evidence>
<evidence type="ECO:0000256" key="10">
    <source>
        <dbReference type="ARBA" id="ARBA00023268"/>
    </source>
</evidence>
<evidence type="ECO:0000259" key="14">
    <source>
        <dbReference type="Pfam" id="PF01467"/>
    </source>
</evidence>
<evidence type="ECO:0000256" key="11">
    <source>
        <dbReference type="ARBA" id="ARBA00023277"/>
    </source>
</evidence>
<comment type="pathway">
    <text evidence="3">Bacterial outer membrane biogenesis; LPS core biosynthesis.</text>
</comment>
<dbReference type="InterPro" id="IPR011913">
    <property type="entry name" value="RfaE_dom_I"/>
</dbReference>
<dbReference type="PANTHER" id="PTHR46969">
    <property type="entry name" value="BIFUNCTIONAL PROTEIN HLDE"/>
    <property type="match status" value="1"/>
</dbReference>
<dbReference type="NCBIfam" id="NF008454">
    <property type="entry name" value="PRK11316.1"/>
    <property type="match status" value="1"/>
</dbReference>
<dbReference type="SUPFAM" id="SSF52374">
    <property type="entry name" value="Nucleotidylyl transferase"/>
    <property type="match status" value="1"/>
</dbReference>
<evidence type="ECO:0000256" key="4">
    <source>
        <dbReference type="ARBA" id="ARBA00012519"/>
    </source>
</evidence>
<evidence type="ECO:0000256" key="8">
    <source>
        <dbReference type="ARBA" id="ARBA00022777"/>
    </source>
</evidence>
<dbReference type="InterPro" id="IPR014729">
    <property type="entry name" value="Rossmann-like_a/b/a_fold"/>
</dbReference>
<dbReference type="UniPathway" id="UPA00958"/>
<feature type="domain" description="Cytidyltransferase-like" evidence="14">
    <location>
        <begin position="334"/>
        <end position="428"/>
    </location>
</feature>
<evidence type="ECO:0000256" key="1">
    <source>
        <dbReference type="ARBA" id="ARBA00002319"/>
    </source>
</evidence>
<keyword evidence="11" id="KW-0119">Carbohydrate metabolism</keyword>
<dbReference type="InterPro" id="IPR011611">
    <property type="entry name" value="PfkB_dom"/>
</dbReference>
<feature type="domain" description="Carbohydrate kinase PfkB" evidence="13">
    <location>
        <begin position="7"/>
        <end position="296"/>
    </location>
</feature>
<dbReference type="SUPFAM" id="SSF53613">
    <property type="entry name" value="Ribokinase-like"/>
    <property type="match status" value="1"/>
</dbReference>
<sequence length="466" mass="50918">MISFNNANVLVVGDVMLDEYFHGITNRISPEAPVPIVRVQDKENRVGGAGNVAHNIATLGAKVSIIGIIGEDKEGETIKNTLSNYDIKCCFQVEPKMKTITKVRIMSQHQQLLRLDFEDKKLPTTLDIHQYQQQLKNVNCVVFSDYAKGVLDDIQELIKLAKQQNIPIVIDPKGCDFEKYKGATLLTPNLSEFKAVVGDCDDEKTLVKKGLKLIEDYQLSALLITRSEEGMSLLKSNGDVLHLPTHAQDVYDVTGAGDTVVAALATAVASGKSLEFATRVANIAAGIVVAKVGTATVNLQELNSETQIKTKIFSQKDLQKIVLDKQELGEKIVFTNGCFDLIHPGHIKYLAQAKSLGDKLIVAVNDDTSVKILKGESRPINPLQSRMEVLEGLASIDYLISFSDETPESLICALKPDVLVKGGDYKVENIAGFDCVKNTGGEVITVDFIDGYSSSKIIDKLQQPSK</sequence>
<evidence type="ECO:0000256" key="5">
    <source>
        <dbReference type="ARBA" id="ARBA00022679"/>
    </source>
</evidence>
<organism evidence="15">
    <name type="scientific">hydrothermal vent metagenome</name>
    <dbReference type="NCBI Taxonomy" id="652676"/>
    <lineage>
        <taxon>unclassified sequences</taxon>
        <taxon>metagenomes</taxon>
        <taxon>ecological metagenomes</taxon>
    </lineage>
</organism>
<protein>
    <recommendedName>
        <fullName evidence="4">D-glycero-beta-D-manno-heptose 1-phosphate adenylyltransferase</fullName>
        <ecNumber evidence="4">2.7.7.70</ecNumber>
    </recommendedName>
</protein>
<dbReference type="PROSITE" id="PS00583">
    <property type="entry name" value="PFKB_KINASES_1"/>
    <property type="match status" value="1"/>
</dbReference>
<dbReference type="InterPro" id="IPR029056">
    <property type="entry name" value="Ribokinase-like"/>
</dbReference>
<dbReference type="NCBIfam" id="TIGR02199">
    <property type="entry name" value="rfaE_dom_II"/>
    <property type="match status" value="1"/>
</dbReference>
<dbReference type="Pfam" id="PF00294">
    <property type="entry name" value="PfkB"/>
    <property type="match status" value="1"/>
</dbReference>
<dbReference type="InterPro" id="IPR023030">
    <property type="entry name" value="Bifunc_HldE"/>
</dbReference>
<dbReference type="InterPro" id="IPR011914">
    <property type="entry name" value="RfaE_dom_II"/>
</dbReference>
<dbReference type="InterPro" id="IPR004821">
    <property type="entry name" value="Cyt_trans-like"/>
</dbReference>
<keyword evidence="5 15" id="KW-0808">Transferase</keyword>
<accession>A0A1W1BN98</accession>
<dbReference type="GO" id="GO:0016773">
    <property type="term" value="F:phosphotransferase activity, alcohol group as acceptor"/>
    <property type="evidence" value="ECO:0007669"/>
    <property type="project" value="InterPro"/>
</dbReference>
<reference evidence="15" key="1">
    <citation type="submission" date="2016-10" db="EMBL/GenBank/DDBJ databases">
        <authorList>
            <person name="de Groot N.N."/>
        </authorList>
    </citation>
    <scope>NUCLEOTIDE SEQUENCE</scope>
</reference>
<dbReference type="CDD" id="cd01172">
    <property type="entry name" value="RfaE_like"/>
    <property type="match status" value="1"/>
</dbReference>
<dbReference type="FunFam" id="3.40.1190.20:FF:000002">
    <property type="entry name" value="Bifunctional protein HldE"/>
    <property type="match status" value="1"/>
</dbReference>
<proteinExistence type="inferred from homology"/>
<gene>
    <name evidence="15" type="ORF">MNB_SUP05-5-325</name>
</gene>
<dbReference type="GO" id="GO:0033785">
    <property type="term" value="F:heptose 7-phosphate kinase activity"/>
    <property type="evidence" value="ECO:0007669"/>
    <property type="project" value="TreeGrafter"/>
</dbReference>
<dbReference type="HAMAP" id="MF_01603">
    <property type="entry name" value="HldE"/>
    <property type="match status" value="1"/>
</dbReference>